<evidence type="ECO:0000313" key="1">
    <source>
        <dbReference type="EMBL" id="NQE36827.1"/>
    </source>
</evidence>
<evidence type="ECO:0000313" key="2">
    <source>
        <dbReference type="Proteomes" id="UP000702425"/>
    </source>
</evidence>
<dbReference type="SUPFAM" id="SSF52540">
    <property type="entry name" value="P-loop containing nucleoside triphosphate hydrolases"/>
    <property type="match status" value="1"/>
</dbReference>
<organism evidence="1 2">
    <name type="scientific">Microcoleus asticus IPMA8</name>
    <dbReference type="NCBI Taxonomy" id="2563858"/>
    <lineage>
        <taxon>Bacteria</taxon>
        <taxon>Bacillati</taxon>
        <taxon>Cyanobacteriota</taxon>
        <taxon>Cyanophyceae</taxon>
        <taxon>Oscillatoriophycideae</taxon>
        <taxon>Oscillatoriales</taxon>
        <taxon>Microcoleaceae</taxon>
        <taxon>Microcoleus</taxon>
        <taxon>Microcoleus asticus</taxon>
    </lineage>
</organism>
<dbReference type="InterPro" id="IPR027417">
    <property type="entry name" value="P-loop_NTPase"/>
</dbReference>
<reference evidence="1 2" key="1">
    <citation type="journal article" date="2020" name="Sci. Rep.">
        <title>A novel cyanobacterial geosmin producer, revising GeoA distribution and dispersion patterns in Bacteria.</title>
        <authorList>
            <person name="Churro C."/>
            <person name="Semedo-Aguiar A.P."/>
            <person name="Silva A.D."/>
            <person name="Pereira-Leal J.B."/>
            <person name="Leite R.B."/>
        </authorList>
    </citation>
    <scope>NUCLEOTIDE SEQUENCE [LARGE SCALE GENOMIC DNA]</scope>
    <source>
        <strain evidence="1 2">IPMA8</strain>
    </source>
</reference>
<name>A0ABX2D4G6_9CYAN</name>
<gene>
    <name evidence="1" type="ORF">E5S67_04593</name>
</gene>
<dbReference type="RefSeq" id="WP_172190690.1">
    <property type="nucleotide sequence ID" value="NZ_CAWPPK010000317.1"/>
</dbReference>
<keyword evidence="2" id="KW-1185">Reference proteome</keyword>
<dbReference type="EMBL" id="SRRZ01000099">
    <property type="protein sequence ID" value="NQE36827.1"/>
    <property type="molecule type" value="Genomic_DNA"/>
</dbReference>
<comment type="caution">
    <text evidence="1">The sequence shown here is derived from an EMBL/GenBank/DDBJ whole genome shotgun (WGS) entry which is preliminary data.</text>
</comment>
<protein>
    <recommendedName>
        <fullName evidence="3">Orc1-like AAA ATPase domain-containing protein</fullName>
    </recommendedName>
</protein>
<dbReference type="Proteomes" id="UP000702425">
    <property type="component" value="Unassembled WGS sequence"/>
</dbReference>
<sequence>MTQNTEKLLKDLYNAFNPSSPLPAGDPQYVDCGEVRGEDNIIKDLGLNIENSEPMTCQLYAGHRGAGKSTELLRLQQHLSNKGYFVVYFAADAEDINPEDTEYTDILLACTRHLLEAIKEADSKPLLNWMKDRWDDLKDLGLTKISFEKLSLEAQITQFAKLTANVRTQPSLRHKIREKVEPQTQTLIDALNEFIGDAKKKLPNKYSQLVAIADNLDRIVPFSATDAGGRSNLDQIFLDRSQQLQALDCHVVYTVPISMVHSNRANDLSDKYNTPQVLPMILVQNLDGSPHQPGIAKIKELIKKRVEKIDPNLSLETGLFDTKETVERLCLMSGGHVRDLMKMMREAVNQTQNLPITAKAAQRAITKERNVYRKTPGQDEWSILAKVSISHRIVNEEKHRNLLFNRCILEYRYLDDEEEMQPWYDVHPLIKGIQEFKEAVAALPQP</sequence>
<evidence type="ECO:0008006" key="3">
    <source>
        <dbReference type="Google" id="ProtNLM"/>
    </source>
</evidence>
<accession>A0ABX2D4G6</accession>
<proteinExistence type="predicted"/>